<protein>
    <submittedName>
        <fullName evidence="5">FecR family protein</fullName>
    </submittedName>
</protein>
<dbReference type="Proteomes" id="UP000198940">
    <property type="component" value="Unassembled WGS sequence"/>
</dbReference>
<gene>
    <name evidence="4" type="ORF">SAMN04487891_11322</name>
    <name evidence="5" type="ORF">SAMN05216293_1746</name>
</gene>
<evidence type="ECO:0000259" key="3">
    <source>
        <dbReference type="Pfam" id="PF16344"/>
    </source>
</evidence>
<name>A0A1M6US71_9FLAO</name>
<dbReference type="PANTHER" id="PTHR30273">
    <property type="entry name" value="PERIPLASMIC SIGNAL SENSOR AND SIGMA FACTOR ACTIVATOR FECR-RELATED"/>
    <property type="match status" value="1"/>
</dbReference>
<accession>A0A1M6US71</accession>
<keyword evidence="1" id="KW-1133">Transmembrane helix</keyword>
<keyword evidence="1" id="KW-0472">Membrane</keyword>
<dbReference type="GO" id="GO:0016989">
    <property type="term" value="F:sigma factor antagonist activity"/>
    <property type="evidence" value="ECO:0007669"/>
    <property type="project" value="TreeGrafter"/>
</dbReference>
<dbReference type="Pfam" id="PF16344">
    <property type="entry name" value="FecR_C"/>
    <property type="match status" value="1"/>
</dbReference>
<evidence type="ECO:0000313" key="6">
    <source>
        <dbReference type="Proteomes" id="UP000184031"/>
    </source>
</evidence>
<dbReference type="AlphaFoldDB" id="A0A1M6US71"/>
<evidence type="ECO:0000313" key="5">
    <source>
        <dbReference type="EMBL" id="SHK72004.1"/>
    </source>
</evidence>
<organism evidence="5 6">
    <name type="scientific">Flagellimonas taeanensis</name>
    <dbReference type="NCBI Taxonomy" id="1005926"/>
    <lineage>
        <taxon>Bacteria</taxon>
        <taxon>Pseudomonadati</taxon>
        <taxon>Bacteroidota</taxon>
        <taxon>Flavobacteriia</taxon>
        <taxon>Flavobacteriales</taxon>
        <taxon>Flavobacteriaceae</taxon>
        <taxon>Flagellimonas</taxon>
    </lineage>
</organism>
<dbReference type="PANTHER" id="PTHR30273:SF2">
    <property type="entry name" value="PROTEIN FECR"/>
    <property type="match status" value="1"/>
</dbReference>
<dbReference type="EMBL" id="FOKU01000013">
    <property type="protein sequence ID" value="SFC53638.1"/>
    <property type="molecule type" value="Genomic_DNA"/>
</dbReference>
<dbReference type="Gene3D" id="2.60.120.1440">
    <property type="match status" value="1"/>
</dbReference>
<dbReference type="InterPro" id="IPR012373">
    <property type="entry name" value="Ferrdict_sens_TM"/>
</dbReference>
<evidence type="ECO:0000313" key="7">
    <source>
        <dbReference type="Proteomes" id="UP000198940"/>
    </source>
</evidence>
<proteinExistence type="predicted"/>
<keyword evidence="1" id="KW-0812">Transmembrane</keyword>
<sequence length="386" mass="44107">MIVKIILKKLKGHLSEEEEILFEKWLAEDDENLSTFQRLTNLQGKSQELREIDHLDPQKAWEIIQRELHTNKSNRRPIISYAKFMRYAAIFVGVVGLSLLYRSFYMEKQVEIAPDPTAIRLELGNGETRILSQSGAMEIVTKDGDVLGSKADGVVDYSQNNIDEDEVEVYNTLHIPNGKMFKIVLSDGTTVNLNAGSTLEYPIKFIKGQHRKVTLIGEAFFDVKKDENSPFIVTSRSLDIRVLGTKFNVTSYPEDTDQKTVLVEGSVSLYESGRDYDKDESILLTPGDMGSWEGTDKKISVKQVDTELYTSWMQGKLVLKGMKFKDIEKRLERHYGVTIQNKNKELEDRVFTATFDVETIEEVLNTFVSETSFDYVIENDQITILE</sequence>
<dbReference type="PIRSF" id="PIRSF018266">
    <property type="entry name" value="FecR"/>
    <property type="match status" value="1"/>
</dbReference>
<dbReference type="STRING" id="1055723.SAMN05216293_1746"/>
<evidence type="ECO:0000256" key="1">
    <source>
        <dbReference type="SAM" id="Phobius"/>
    </source>
</evidence>
<dbReference type="Proteomes" id="UP000184031">
    <property type="component" value="Unassembled WGS sequence"/>
</dbReference>
<dbReference type="Pfam" id="PF04773">
    <property type="entry name" value="FecR"/>
    <property type="match status" value="1"/>
</dbReference>
<comment type="caution">
    <text evidence="5">The sequence shown here is derived from an EMBL/GenBank/DDBJ whole genome shotgun (WGS) entry which is preliminary data.</text>
</comment>
<evidence type="ECO:0000313" key="4">
    <source>
        <dbReference type="EMBL" id="SFC53638.1"/>
    </source>
</evidence>
<feature type="domain" description="FecR protein" evidence="2">
    <location>
        <begin position="173"/>
        <end position="267"/>
    </location>
</feature>
<evidence type="ECO:0000259" key="2">
    <source>
        <dbReference type="Pfam" id="PF04773"/>
    </source>
</evidence>
<dbReference type="InterPro" id="IPR032508">
    <property type="entry name" value="FecR_C"/>
</dbReference>
<feature type="domain" description="Protein FecR C-terminal" evidence="3">
    <location>
        <begin position="316"/>
        <end position="384"/>
    </location>
</feature>
<dbReference type="OrthoDB" id="651134at2"/>
<feature type="transmembrane region" description="Helical" evidence="1">
    <location>
        <begin position="84"/>
        <end position="104"/>
    </location>
</feature>
<dbReference type="EMBL" id="FRAT01000004">
    <property type="protein sequence ID" value="SHK72004.1"/>
    <property type="molecule type" value="Genomic_DNA"/>
</dbReference>
<dbReference type="InterPro" id="IPR006860">
    <property type="entry name" value="FecR"/>
</dbReference>
<reference evidence="5 6" key="1">
    <citation type="submission" date="2016-11" db="EMBL/GenBank/DDBJ databases">
        <authorList>
            <person name="Varghese N."/>
            <person name="Submissions S."/>
        </authorList>
    </citation>
    <scope>NUCLEOTIDE SEQUENCE [LARGE SCALE GENOMIC DNA]</scope>
    <source>
        <strain evidence="5 6">CGMCC 1.12174</strain>
        <strain evidence="4 7">DSM 26351</strain>
    </source>
</reference>
<dbReference type="Gene3D" id="3.55.50.30">
    <property type="match status" value="1"/>
</dbReference>
<keyword evidence="7" id="KW-1185">Reference proteome</keyword>